<dbReference type="EMBL" id="QRJE01000057">
    <property type="protein sequence ID" value="RHH05318.1"/>
    <property type="molecule type" value="Genomic_DNA"/>
</dbReference>
<evidence type="ECO:0000313" key="1">
    <source>
        <dbReference type="EMBL" id="RHH05318.1"/>
    </source>
</evidence>
<protein>
    <submittedName>
        <fullName evidence="1">Uncharacterized protein</fullName>
    </submittedName>
</protein>
<organism evidence="1 2">
    <name type="scientific">Bacteroides fragilis</name>
    <dbReference type="NCBI Taxonomy" id="817"/>
    <lineage>
        <taxon>Bacteria</taxon>
        <taxon>Pseudomonadati</taxon>
        <taxon>Bacteroidota</taxon>
        <taxon>Bacteroidia</taxon>
        <taxon>Bacteroidales</taxon>
        <taxon>Bacteroidaceae</taxon>
        <taxon>Bacteroides</taxon>
    </lineage>
</organism>
<comment type="caution">
    <text evidence="1">The sequence shown here is derived from an EMBL/GenBank/DDBJ whole genome shotgun (WGS) entry which is preliminary data.</text>
</comment>
<gene>
    <name evidence="1" type="ORF">DW228_23285</name>
</gene>
<reference evidence="1 2" key="1">
    <citation type="submission" date="2018-08" db="EMBL/GenBank/DDBJ databases">
        <title>A genome reference for cultivated species of the human gut microbiota.</title>
        <authorList>
            <person name="Zou Y."/>
            <person name="Xue W."/>
            <person name="Luo G."/>
        </authorList>
    </citation>
    <scope>NUCLEOTIDE SEQUENCE [LARGE SCALE GENOMIC DNA]</scope>
    <source>
        <strain evidence="1 2">AM18-6</strain>
    </source>
</reference>
<dbReference type="Proteomes" id="UP000266644">
    <property type="component" value="Unassembled WGS sequence"/>
</dbReference>
<name>A0A396BQ72_BACFG</name>
<proteinExistence type="predicted"/>
<dbReference type="AlphaFoldDB" id="A0A396BQ72"/>
<sequence>MKTNTNKRIKMIKGQNGGEPCRDTGCKGCGHPAEQLPSILYIREPFRVSGRKPEESKNSSYHIYVFLSDFS</sequence>
<evidence type="ECO:0000313" key="2">
    <source>
        <dbReference type="Proteomes" id="UP000266644"/>
    </source>
</evidence>
<accession>A0A396BQ72</accession>